<evidence type="ECO:0000256" key="2">
    <source>
        <dbReference type="ARBA" id="ARBA00022475"/>
    </source>
</evidence>
<evidence type="ECO:0000259" key="10">
    <source>
        <dbReference type="Pfam" id="PF13231"/>
    </source>
</evidence>
<evidence type="ECO:0000256" key="3">
    <source>
        <dbReference type="ARBA" id="ARBA00022676"/>
    </source>
</evidence>
<protein>
    <submittedName>
        <fullName evidence="12">4-amino-4-deoxy-L-arabinose transferase</fullName>
    </submittedName>
</protein>
<dbReference type="PANTHER" id="PTHR33908">
    <property type="entry name" value="MANNOSYLTRANSFERASE YKCB-RELATED"/>
    <property type="match status" value="1"/>
</dbReference>
<reference evidence="11 14" key="2">
    <citation type="submission" date="2018-01" db="EMBL/GenBank/DDBJ databases">
        <title>Complete genome sequence of Caulobacter flavus RHGG3.</title>
        <authorList>
            <person name="Yang E."/>
        </authorList>
    </citation>
    <scope>NUCLEOTIDE SEQUENCE [LARGE SCALE GENOMIC DNA]</scope>
    <source>
        <strain evidence="11 14">RHGG3</strain>
    </source>
</reference>
<feature type="transmembrane region" description="Helical" evidence="9">
    <location>
        <begin position="291"/>
        <end position="310"/>
    </location>
</feature>
<evidence type="ECO:0000256" key="9">
    <source>
        <dbReference type="SAM" id="Phobius"/>
    </source>
</evidence>
<feature type="transmembrane region" description="Helical" evidence="9">
    <location>
        <begin position="112"/>
        <end position="132"/>
    </location>
</feature>
<reference evidence="12 13" key="1">
    <citation type="submission" date="2017-12" db="EMBL/GenBank/DDBJ databases">
        <title>The genome sequence of Caulobacter flavus CGMCC1 15093.</title>
        <authorList>
            <person name="Gao J."/>
            <person name="Mao X."/>
            <person name="Sun J."/>
        </authorList>
    </citation>
    <scope>NUCLEOTIDE SEQUENCE [LARGE SCALE GENOMIC DNA]</scope>
    <source>
        <strain evidence="12 13">CGMCC1 15093</strain>
    </source>
</reference>
<proteinExistence type="predicted"/>
<accession>A0A2N5CQY7</accession>
<keyword evidence="3" id="KW-0328">Glycosyltransferase</keyword>
<dbReference type="Proteomes" id="UP000281192">
    <property type="component" value="Chromosome"/>
</dbReference>
<dbReference type="InterPro" id="IPR050297">
    <property type="entry name" value="LipidA_mod_glycosyltrf_83"/>
</dbReference>
<dbReference type="PANTHER" id="PTHR33908:SF11">
    <property type="entry name" value="MEMBRANE PROTEIN"/>
    <property type="match status" value="1"/>
</dbReference>
<keyword evidence="4 12" id="KW-0808">Transferase</keyword>
<comment type="subcellular location">
    <subcellularLocation>
        <location evidence="1">Cell membrane</location>
        <topology evidence="1">Multi-pass membrane protein</topology>
    </subcellularLocation>
</comment>
<feature type="transmembrane region" description="Helical" evidence="9">
    <location>
        <begin position="202"/>
        <end position="225"/>
    </location>
</feature>
<feature type="transmembrane region" description="Helical" evidence="9">
    <location>
        <begin position="341"/>
        <end position="358"/>
    </location>
</feature>
<dbReference type="GO" id="GO:0016763">
    <property type="term" value="F:pentosyltransferase activity"/>
    <property type="evidence" value="ECO:0007669"/>
    <property type="project" value="TreeGrafter"/>
</dbReference>
<dbReference type="AlphaFoldDB" id="A0A2N5CQY7"/>
<feature type="region of interest" description="Disordered" evidence="8">
    <location>
        <begin position="504"/>
        <end position="527"/>
    </location>
</feature>
<dbReference type="OrthoDB" id="9811222at2"/>
<organism evidence="12 13">
    <name type="scientific">Caulobacter flavus</name>
    <dbReference type="NCBI Taxonomy" id="1679497"/>
    <lineage>
        <taxon>Bacteria</taxon>
        <taxon>Pseudomonadati</taxon>
        <taxon>Pseudomonadota</taxon>
        <taxon>Alphaproteobacteria</taxon>
        <taxon>Caulobacterales</taxon>
        <taxon>Caulobacteraceae</taxon>
        <taxon>Caulobacter</taxon>
    </lineage>
</organism>
<evidence type="ECO:0000313" key="13">
    <source>
        <dbReference type="Proteomes" id="UP000234483"/>
    </source>
</evidence>
<keyword evidence="14" id="KW-1185">Reference proteome</keyword>
<dbReference type="GO" id="GO:0005886">
    <property type="term" value="C:plasma membrane"/>
    <property type="evidence" value="ECO:0007669"/>
    <property type="project" value="UniProtKB-SubCell"/>
</dbReference>
<evidence type="ECO:0000256" key="7">
    <source>
        <dbReference type="ARBA" id="ARBA00023136"/>
    </source>
</evidence>
<dbReference type="GO" id="GO:0009103">
    <property type="term" value="P:lipopolysaccharide biosynthetic process"/>
    <property type="evidence" value="ECO:0007669"/>
    <property type="project" value="UniProtKB-ARBA"/>
</dbReference>
<evidence type="ECO:0000256" key="8">
    <source>
        <dbReference type="SAM" id="MobiDB-lite"/>
    </source>
</evidence>
<feature type="transmembrane region" description="Helical" evidence="9">
    <location>
        <begin position="15"/>
        <end position="36"/>
    </location>
</feature>
<feature type="transmembrane region" description="Helical" evidence="9">
    <location>
        <begin position="162"/>
        <end position="182"/>
    </location>
</feature>
<feature type="transmembrane region" description="Helical" evidence="9">
    <location>
        <begin position="138"/>
        <end position="155"/>
    </location>
</feature>
<feature type="transmembrane region" description="Helical" evidence="9">
    <location>
        <begin position="316"/>
        <end position="334"/>
    </location>
</feature>
<keyword evidence="7 9" id="KW-0472">Membrane</keyword>
<feature type="domain" description="Glycosyltransferase RgtA/B/C/D-like" evidence="10">
    <location>
        <begin position="61"/>
        <end position="225"/>
    </location>
</feature>
<gene>
    <name evidence="11" type="ORF">C1707_04590</name>
    <name evidence="12" type="ORF">CFHF_16885</name>
</gene>
<dbReference type="InterPro" id="IPR038731">
    <property type="entry name" value="RgtA/B/C-like"/>
</dbReference>
<dbReference type="KEGG" id="cfh:C1707_04590"/>
<evidence type="ECO:0000313" key="14">
    <source>
        <dbReference type="Proteomes" id="UP000281192"/>
    </source>
</evidence>
<dbReference type="Proteomes" id="UP000234483">
    <property type="component" value="Unassembled WGS sequence"/>
</dbReference>
<keyword evidence="6 9" id="KW-1133">Transmembrane helix</keyword>
<name>A0A2N5CQY7_9CAUL</name>
<keyword evidence="5 9" id="KW-0812">Transmembrane</keyword>
<sequence>MTATPLPALDSEARAWRLTVIAVGLLTIVRVLAIFSTPLELYPDEAQYWLWSRTLDFGYYSKPPMVAWVIWLTTQIGGDAEAWLRVGAPLLHGATALVLYRIARRLYGGWTGLAAAAVYALMPGVALSSAVIGTDAPLLFFLALTIWAYVSLPAAQAGRPRLLVAAGLGAALGLAFLSKYAAVYVLLSIGAHLALSREARKVWTWPMAAAFFGVLIAVFAPNLIWNAAHKFATVEHTAANANWGAHSLFNPRELVEFVASQFGVFGPLPFGVLLGGGIVLAVRRRLQPADVLLLCFALPPLLTVAGQAFVSRANANWAAAAYVAGSVLAAGWMMRWGARKWLIAGLAVQGVFAGLFLACLTNPRLADAIGLSNSFKRVRGWDQTVQAIIDRAREEQTGAGVTAVAVDDRFLFNVAAYYGRDYWGTFGAPPLRIWVHEAHPQNQAETEAPLTEAYGRRALVASLEGVYRSKIEQDFKAHSGDEIVRVRLDAKRSRRTDLFIAEGFAPVPRDPKTGLPPDPENGGSTAR</sequence>
<evidence type="ECO:0000256" key="6">
    <source>
        <dbReference type="ARBA" id="ARBA00022989"/>
    </source>
</evidence>
<dbReference type="EMBL" id="CP026100">
    <property type="protein sequence ID" value="AYV45585.1"/>
    <property type="molecule type" value="Genomic_DNA"/>
</dbReference>
<evidence type="ECO:0000256" key="1">
    <source>
        <dbReference type="ARBA" id="ARBA00004651"/>
    </source>
</evidence>
<dbReference type="EMBL" id="PJRQ01000037">
    <property type="protein sequence ID" value="PLR10625.1"/>
    <property type="molecule type" value="Genomic_DNA"/>
</dbReference>
<evidence type="ECO:0000256" key="4">
    <source>
        <dbReference type="ARBA" id="ARBA00022679"/>
    </source>
</evidence>
<keyword evidence="2" id="KW-1003">Cell membrane</keyword>
<dbReference type="Pfam" id="PF13231">
    <property type="entry name" value="PMT_2"/>
    <property type="match status" value="1"/>
</dbReference>
<evidence type="ECO:0000256" key="5">
    <source>
        <dbReference type="ARBA" id="ARBA00022692"/>
    </source>
</evidence>
<evidence type="ECO:0000313" key="11">
    <source>
        <dbReference type="EMBL" id="AYV45585.1"/>
    </source>
</evidence>
<evidence type="ECO:0000313" key="12">
    <source>
        <dbReference type="EMBL" id="PLR10625.1"/>
    </source>
</evidence>
<dbReference type="RefSeq" id="WP_101714163.1">
    <property type="nucleotide sequence ID" value="NZ_CP026100.1"/>
</dbReference>